<organism evidence="2 3">
    <name type="scientific">Luteolibacter soli</name>
    <dbReference type="NCBI Taxonomy" id="3135280"/>
    <lineage>
        <taxon>Bacteria</taxon>
        <taxon>Pseudomonadati</taxon>
        <taxon>Verrucomicrobiota</taxon>
        <taxon>Verrucomicrobiia</taxon>
        <taxon>Verrucomicrobiales</taxon>
        <taxon>Verrucomicrobiaceae</taxon>
        <taxon>Luteolibacter</taxon>
    </lineage>
</organism>
<feature type="transmembrane region" description="Helical" evidence="1">
    <location>
        <begin position="39"/>
        <end position="61"/>
    </location>
</feature>
<keyword evidence="1" id="KW-0472">Membrane</keyword>
<keyword evidence="1" id="KW-1133">Transmembrane helix</keyword>
<feature type="transmembrane region" description="Helical" evidence="1">
    <location>
        <begin position="12"/>
        <end position="33"/>
    </location>
</feature>
<comment type="caution">
    <text evidence="2">The sequence shown here is derived from an EMBL/GenBank/DDBJ whole genome shotgun (WGS) entry which is preliminary data.</text>
</comment>
<evidence type="ECO:0008006" key="4">
    <source>
        <dbReference type="Google" id="ProtNLM"/>
    </source>
</evidence>
<dbReference type="EMBL" id="JBBUKT010000006">
    <property type="protein sequence ID" value="MEK7952062.1"/>
    <property type="molecule type" value="Genomic_DNA"/>
</dbReference>
<protein>
    <recommendedName>
        <fullName evidence="4">Type II secretion system protein GspG C-terminal domain-containing protein</fullName>
    </recommendedName>
</protein>
<evidence type="ECO:0000313" key="2">
    <source>
        <dbReference type="EMBL" id="MEK7952062.1"/>
    </source>
</evidence>
<feature type="transmembrane region" description="Helical" evidence="1">
    <location>
        <begin position="68"/>
        <end position="88"/>
    </location>
</feature>
<dbReference type="RefSeq" id="WP_341405820.1">
    <property type="nucleotide sequence ID" value="NZ_JBBUKT010000006.1"/>
</dbReference>
<proteinExistence type="predicted"/>
<accession>A0ABU9AWD3</accession>
<evidence type="ECO:0000313" key="3">
    <source>
        <dbReference type="Proteomes" id="UP001371305"/>
    </source>
</evidence>
<sequence>MRQLLTRNRRPVIGVVLVACFIAVVWCMDPFVLMMLGALVAWIGIPALLVAGILWLFAFHYGRSNRPAWTILSIVAALGCFVILAIPANRFVQQRAVVAAKDYPSRVAPMLEAYRRTHGAYPTNLAQLPAKPTLPRLLRSPFGYRSDGSSYSFSFPQPGGLIDSWEYSSETDTWHLST</sequence>
<keyword evidence="1" id="KW-0812">Transmembrane</keyword>
<dbReference type="Proteomes" id="UP001371305">
    <property type="component" value="Unassembled WGS sequence"/>
</dbReference>
<evidence type="ECO:0000256" key="1">
    <source>
        <dbReference type="SAM" id="Phobius"/>
    </source>
</evidence>
<reference evidence="2 3" key="1">
    <citation type="submission" date="2024-04" db="EMBL/GenBank/DDBJ databases">
        <title>Luteolibacter sp. isolated from soil.</title>
        <authorList>
            <person name="An J."/>
        </authorList>
    </citation>
    <scope>NUCLEOTIDE SEQUENCE [LARGE SCALE GENOMIC DNA]</scope>
    <source>
        <strain evidence="2 3">Y139</strain>
    </source>
</reference>
<keyword evidence="3" id="KW-1185">Reference proteome</keyword>
<name>A0ABU9AWD3_9BACT</name>
<gene>
    <name evidence="2" type="ORF">WKV53_16230</name>
</gene>